<dbReference type="PROSITE" id="PS51257">
    <property type="entry name" value="PROKAR_LIPOPROTEIN"/>
    <property type="match status" value="1"/>
</dbReference>
<sequence>MKRIALSTLLGLTLLSGCQNNKAPDAQALLGIAQQAQPTVPYCTEINPYGPYIVGHTLQVSHNDRKVDPRFAQLEGTKLITISPPPAGYDPNSLDDYTETVTPSETMLSIAKDVVQPGGKTICRGDLKLTEVTEVTKPQNGVIQARGHYTYTPKAWNTPEIEELFHFPGKPGTERPLTFRQMQDNSWKLDENQ</sequence>
<dbReference type="Proteomes" id="UP001595748">
    <property type="component" value="Unassembled WGS sequence"/>
</dbReference>
<accession>A0ABV8A613</accession>
<comment type="caution">
    <text evidence="2">The sequence shown here is derived from an EMBL/GenBank/DDBJ whole genome shotgun (WGS) entry which is preliminary data.</text>
</comment>
<reference evidence="3" key="1">
    <citation type="journal article" date="2019" name="Int. J. Syst. Evol. Microbiol.">
        <title>The Global Catalogue of Microorganisms (GCM) 10K type strain sequencing project: providing services to taxonomists for standard genome sequencing and annotation.</title>
        <authorList>
            <consortium name="The Broad Institute Genomics Platform"/>
            <consortium name="The Broad Institute Genome Sequencing Center for Infectious Disease"/>
            <person name="Wu L."/>
            <person name="Ma J."/>
        </authorList>
    </citation>
    <scope>NUCLEOTIDE SEQUENCE [LARGE SCALE GENOMIC DNA]</scope>
    <source>
        <strain evidence="3">CCTCC AB 2013263</strain>
    </source>
</reference>
<evidence type="ECO:0000313" key="2">
    <source>
        <dbReference type="EMBL" id="MFC3859961.1"/>
    </source>
</evidence>
<proteinExistence type="predicted"/>
<evidence type="ECO:0000256" key="1">
    <source>
        <dbReference type="SAM" id="MobiDB-lite"/>
    </source>
</evidence>
<feature type="region of interest" description="Disordered" evidence="1">
    <location>
        <begin position="171"/>
        <end position="193"/>
    </location>
</feature>
<dbReference type="RefSeq" id="WP_380076116.1">
    <property type="nucleotide sequence ID" value="NZ_JBHRZF010000038.1"/>
</dbReference>
<gene>
    <name evidence="2" type="ORF">ACFOPQ_04170</name>
</gene>
<organism evidence="2 3">
    <name type="scientific">Deinococcus antarcticus</name>
    <dbReference type="NCBI Taxonomy" id="1298767"/>
    <lineage>
        <taxon>Bacteria</taxon>
        <taxon>Thermotogati</taxon>
        <taxon>Deinococcota</taxon>
        <taxon>Deinococci</taxon>
        <taxon>Deinococcales</taxon>
        <taxon>Deinococcaceae</taxon>
        <taxon>Deinococcus</taxon>
    </lineage>
</organism>
<name>A0ABV8A613_9DEIO</name>
<evidence type="ECO:0000313" key="3">
    <source>
        <dbReference type="Proteomes" id="UP001595748"/>
    </source>
</evidence>
<dbReference type="EMBL" id="JBHRZF010000038">
    <property type="protein sequence ID" value="MFC3859961.1"/>
    <property type="molecule type" value="Genomic_DNA"/>
</dbReference>
<protein>
    <recommendedName>
        <fullName evidence="4">Lipoprotein</fullName>
    </recommendedName>
</protein>
<evidence type="ECO:0008006" key="4">
    <source>
        <dbReference type="Google" id="ProtNLM"/>
    </source>
</evidence>
<keyword evidence="3" id="KW-1185">Reference proteome</keyword>